<sequence length="341" mass="35776">MAEPKVIPADHPTPSPQPRLLNNLDPFHFFGRMTPPPATQASTTPASRDAPGPSTKAPAAPESTAPPSKDAAGPLLVAATDPPVQDSIAGTDHAAQPPMLNNLSPFHLFGKTAAPAPAPEPSTAPSIKDPARPTDPPPQPTLLSNLDPSHLFSKTPASAIQDSAAPSIRTTTTVPHALPPSKKEPKATLSTHLRRLLHRARIHTAALHDRLASQRKAKNAAQKTAARQARRTALRAAVRKGPAGTASWSYPWTRKKDAGGGHGDKEAEDDDEEYRELERASAPAQTRGGAAAGHGGLLARLPPSPLMVGNERPSAAERVLAKAEKALAVAETALLLHEGRE</sequence>
<reference evidence="2" key="1">
    <citation type="journal article" date="2023" name="Mol. Plant Microbe Interact.">
        <title>Elucidating the Obligate Nature and Biological Capacity of an Invasive Fungal Corn Pathogen.</title>
        <authorList>
            <person name="MacCready J.S."/>
            <person name="Roggenkamp E.M."/>
            <person name="Gdanetz K."/>
            <person name="Chilvers M.I."/>
        </authorList>
    </citation>
    <scope>NUCLEOTIDE SEQUENCE</scope>
    <source>
        <strain evidence="2">PM02</strain>
    </source>
</reference>
<feature type="region of interest" description="Disordered" evidence="1">
    <location>
        <begin position="1"/>
        <end position="188"/>
    </location>
</feature>
<gene>
    <name evidence="2" type="ORF">P8C59_000556</name>
</gene>
<evidence type="ECO:0000313" key="3">
    <source>
        <dbReference type="Proteomes" id="UP001217918"/>
    </source>
</evidence>
<evidence type="ECO:0000256" key="1">
    <source>
        <dbReference type="SAM" id="MobiDB-lite"/>
    </source>
</evidence>
<dbReference type="AlphaFoldDB" id="A0AAD9MAG7"/>
<keyword evidence="3" id="KW-1185">Reference proteome</keyword>
<evidence type="ECO:0000313" key="2">
    <source>
        <dbReference type="EMBL" id="KAK2066768.1"/>
    </source>
</evidence>
<feature type="compositionally biased region" description="Acidic residues" evidence="1">
    <location>
        <begin position="266"/>
        <end position="275"/>
    </location>
</feature>
<name>A0AAD9MAG7_9PEZI</name>
<dbReference type="EMBL" id="JAQQPM010000001">
    <property type="protein sequence ID" value="KAK2066768.1"/>
    <property type="molecule type" value="Genomic_DNA"/>
</dbReference>
<proteinExistence type="predicted"/>
<feature type="compositionally biased region" description="Low complexity" evidence="1">
    <location>
        <begin position="39"/>
        <end position="69"/>
    </location>
</feature>
<feature type="compositionally biased region" description="Basic and acidic residues" evidence="1">
    <location>
        <begin position="254"/>
        <end position="265"/>
    </location>
</feature>
<protein>
    <submittedName>
        <fullName evidence="2">Uncharacterized protein</fullName>
    </submittedName>
</protein>
<accession>A0AAD9MAG7</accession>
<comment type="caution">
    <text evidence="2">The sequence shown here is derived from an EMBL/GenBank/DDBJ whole genome shotgun (WGS) entry which is preliminary data.</text>
</comment>
<organism evidence="2 3">
    <name type="scientific">Phyllachora maydis</name>
    <dbReference type="NCBI Taxonomy" id="1825666"/>
    <lineage>
        <taxon>Eukaryota</taxon>
        <taxon>Fungi</taxon>
        <taxon>Dikarya</taxon>
        <taxon>Ascomycota</taxon>
        <taxon>Pezizomycotina</taxon>
        <taxon>Sordariomycetes</taxon>
        <taxon>Sordariomycetidae</taxon>
        <taxon>Phyllachorales</taxon>
        <taxon>Phyllachoraceae</taxon>
        <taxon>Phyllachora</taxon>
    </lineage>
</organism>
<dbReference type="Proteomes" id="UP001217918">
    <property type="component" value="Unassembled WGS sequence"/>
</dbReference>
<feature type="region of interest" description="Disordered" evidence="1">
    <location>
        <begin position="210"/>
        <end position="298"/>
    </location>
</feature>